<dbReference type="Proteomes" id="UP000630718">
    <property type="component" value="Unassembled WGS sequence"/>
</dbReference>
<feature type="compositionally biased region" description="Low complexity" evidence="1">
    <location>
        <begin position="37"/>
        <end position="72"/>
    </location>
</feature>
<evidence type="ECO:0000313" key="3">
    <source>
        <dbReference type="Proteomes" id="UP000630718"/>
    </source>
</evidence>
<reference evidence="2" key="2">
    <citation type="submission" date="2020-09" db="EMBL/GenBank/DDBJ databases">
        <authorList>
            <person name="Sun Q."/>
            <person name="Ohkuma M."/>
        </authorList>
    </citation>
    <scope>NUCLEOTIDE SEQUENCE</scope>
    <source>
        <strain evidence="2">JCM 4477</strain>
    </source>
</reference>
<dbReference type="EMBL" id="BNBI01000003">
    <property type="protein sequence ID" value="GHE94403.1"/>
    <property type="molecule type" value="Genomic_DNA"/>
</dbReference>
<evidence type="ECO:0000313" key="2">
    <source>
        <dbReference type="EMBL" id="GHE94403.1"/>
    </source>
</evidence>
<comment type="caution">
    <text evidence="2">The sequence shown here is derived from an EMBL/GenBank/DDBJ whole genome shotgun (WGS) entry which is preliminary data.</text>
</comment>
<protein>
    <submittedName>
        <fullName evidence="2">Uncharacterized protein</fullName>
    </submittedName>
</protein>
<proteinExistence type="predicted"/>
<accession>A0A919AAC9</accession>
<feature type="region of interest" description="Disordered" evidence="1">
    <location>
        <begin position="23"/>
        <end position="72"/>
    </location>
</feature>
<name>A0A919AAC9_9ACTN</name>
<evidence type="ECO:0000256" key="1">
    <source>
        <dbReference type="SAM" id="MobiDB-lite"/>
    </source>
</evidence>
<dbReference type="AlphaFoldDB" id="A0A919AAC9"/>
<sequence>MAGPAPTGPAGVSGAALDSVTGPRLAFLGPAPESPSRGAPGRRAGPRAPIALDFRGAARTGAARATGYDPTE</sequence>
<organism evidence="2 3">
    <name type="scientific">Streptomyces fumanus</name>
    <dbReference type="NCBI Taxonomy" id="67302"/>
    <lineage>
        <taxon>Bacteria</taxon>
        <taxon>Bacillati</taxon>
        <taxon>Actinomycetota</taxon>
        <taxon>Actinomycetes</taxon>
        <taxon>Kitasatosporales</taxon>
        <taxon>Streptomycetaceae</taxon>
        <taxon>Streptomyces</taxon>
    </lineage>
</organism>
<reference evidence="2" key="1">
    <citation type="journal article" date="2014" name="Int. J. Syst. Evol. Microbiol.">
        <title>Complete genome sequence of Corynebacterium casei LMG S-19264T (=DSM 44701T), isolated from a smear-ripened cheese.</title>
        <authorList>
            <consortium name="US DOE Joint Genome Institute (JGI-PGF)"/>
            <person name="Walter F."/>
            <person name="Albersmeier A."/>
            <person name="Kalinowski J."/>
            <person name="Ruckert C."/>
        </authorList>
    </citation>
    <scope>NUCLEOTIDE SEQUENCE</scope>
    <source>
        <strain evidence="2">JCM 4477</strain>
    </source>
</reference>
<gene>
    <name evidence="2" type="ORF">GCM10018772_18050</name>
</gene>
<keyword evidence="3" id="KW-1185">Reference proteome</keyword>